<feature type="region of interest" description="Disordered" evidence="2">
    <location>
        <begin position="316"/>
        <end position="407"/>
    </location>
</feature>
<keyword evidence="1" id="KW-0175">Coiled coil</keyword>
<evidence type="ECO:0000256" key="3">
    <source>
        <dbReference type="SAM" id="Phobius"/>
    </source>
</evidence>
<gene>
    <name evidence="4" type="ORF">UF66_0486</name>
</gene>
<sequence>MKYYNRDDFERNLESYEVPEYFTSGARNVFVYGFIVGAVIGSAVGLVSISKSRQSDKSDPKNKKAFKSNVVKETENDKAEAERQVAHIKEKAITNNELDAQKVAIQQETATHNLSNTSPQAQETLTEQKSSEASDDDLNNIDVQAQPTESEKNAQKNAIKQESETHHLSDSTVASSSDETSKNGTVSATKLANAAEEKNKALKNDATVKENTNALVAEENVKSNSKKTVPNLVTKSTEAESTNSLKSATVAGSITAAGLALAANQKRDAMSKDPKVAEKTVDLLEPETLTAKVNQKVPNLVTKKLDNAVENNNKVENSADKHGQASTNNAPQAAEQRVKQTHKSVSFKDGIIVHDNAEQGINKQSSSNNSTVSANSDQEVPTYSKNRLQNKKSEKAKSKIDKRTFND</sequence>
<dbReference type="Proteomes" id="UP000034455">
    <property type="component" value="Unassembled WGS sequence"/>
</dbReference>
<evidence type="ECO:0000256" key="2">
    <source>
        <dbReference type="SAM" id="MobiDB-lite"/>
    </source>
</evidence>
<dbReference type="PATRIC" id="fig|74704.6.peg.500"/>
<dbReference type="AlphaFoldDB" id="A0A0M2NY45"/>
<comment type="caution">
    <text evidence="4">The sequence shown here is derived from an EMBL/GenBank/DDBJ whole genome shotgun (WGS) entry which is preliminary data.</text>
</comment>
<name>A0A0M2NY45_STACC</name>
<feature type="compositionally biased region" description="Basic and acidic residues" evidence="2">
    <location>
        <begin position="149"/>
        <end position="169"/>
    </location>
</feature>
<keyword evidence="3" id="KW-0812">Transmembrane</keyword>
<dbReference type="EMBL" id="LAKJ01000013">
    <property type="protein sequence ID" value="KKI63439.1"/>
    <property type="molecule type" value="Genomic_DNA"/>
</dbReference>
<keyword evidence="3" id="KW-1133">Transmembrane helix</keyword>
<feature type="compositionally biased region" description="Polar residues" evidence="2">
    <location>
        <begin position="170"/>
        <end position="186"/>
    </location>
</feature>
<dbReference type="RefSeq" id="WP_019467697.1">
    <property type="nucleotide sequence ID" value="NZ_LAKJ01000013.1"/>
</dbReference>
<feature type="region of interest" description="Disordered" evidence="2">
    <location>
        <begin position="221"/>
        <end position="243"/>
    </location>
</feature>
<reference evidence="4 5" key="1">
    <citation type="submission" date="2015-03" db="EMBL/GenBank/DDBJ databases">
        <title>Genome Assembly of Staphylococcus cohnii subsp. cohnii strain G22B2.</title>
        <authorList>
            <person name="Nair G."/>
            <person name="Kaur G."/>
            <person name="Khatri I."/>
            <person name="Singh N.K."/>
            <person name="Sathyabama S."/>
            <person name="Maurya S.K."/>
            <person name="Subramanian S."/>
            <person name="Agrewala J.N."/>
            <person name="Mayilraj S."/>
        </authorList>
    </citation>
    <scope>NUCLEOTIDE SEQUENCE [LARGE SCALE GENOMIC DNA]</scope>
    <source>
        <strain evidence="4 5">G22B2</strain>
    </source>
</reference>
<protein>
    <submittedName>
        <fullName evidence="4">Maebl</fullName>
    </submittedName>
</protein>
<proteinExistence type="predicted"/>
<evidence type="ECO:0000256" key="1">
    <source>
        <dbReference type="SAM" id="Coils"/>
    </source>
</evidence>
<feature type="compositionally biased region" description="Basic and acidic residues" evidence="2">
    <location>
        <begin position="391"/>
        <end position="407"/>
    </location>
</feature>
<feature type="coiled-coil region" evidence="1">
    <location>
        <begin position="64"/>
        <end position="91"/>
    </location>
</feature>
<feature type="compositionally biased region" description="Low complexity" evidence="2">
    <location>
        <begin position="362"/>
        <end position="376"/>
    </location>
</feature>
<feature type="compositionally biased region" description="Polar residues" evidence="2">
    <location>
        <begin position="111"/>
        <end position="128"/>
    </location>
</feature>
<evidence type="ECO:0000313" key="4">
    <source>
        <dbReference type="EMBL" id="KKI63439.1"/>
    </source>
</evidence>
<feature type="compositionally biased region" description="Polar residues" evidence="2">
    <location>
        <begin position="377"/>
        <end position="387"/>
    </location>
</feature>
<organism evidence="4 5">
    <name type="scientific">Staphylococcus cohnii subsp. cohnii</name>
    <dbReference type="NCBI Taxonomy" id="74704"/>
    <lineage>
        <taxon>Bacteria</taxon>
        <taxon>Bacillati</taxon>
        <taxon>Bacillota</taxon>
        <taxon>Bacilli</taxon>
        <taxon>Bacillales</taxon>
        <taxon>Staphylococcaceae</taxon>
        <taxon>Staphylococcus</taxon>
        <taxon>Staphylococcus cohnii species complex</taxon>
    </lineage>
</organism>
<accession>A0A0M2NY45</accession>
<evidence type="ECO:0000313" key="5">
    <source>
        <dbReference type="Proteomes" id="UP000034455"/>
    </source>
</evidence>
<keyword evidence="3" id="KW-0472">Membrane</keyword>
<feature type="transmembrane region" description="Helical" evidence="3">
    <location>
        <begin position="29"/>
        <end position="49"/>
    </location>
</feature>
<feature type="compositionally biased region" description="Polar residues" evidence="2">
    <location>
        <begin position="222"/>
        <end position="243"/>
    </location>
</feature>
<feature type="region of interest" description="Disordered" evidence="2">
    <location>
        <begin position="111"/>
        <end position="186"/>
    </location>
</feature>